<sequence length="207" mass="23729">MTKGLSLILCTFLTAICTANAYIDDHPLQGYKEAQGNFLNKVTYSSNGENHVVMQTESGYFKSTPDPQYPENICMNNEIHVYDFGENSKVPPVLKWKLYDFVHDCETSARLEFSKDSPMVTDLDGDGRKEVWISYYKGCHGDVSPDELKVFMYRDGVKHSIRGQTHVFVDGNFYGGDFKMDQAMKSSDRRFQDFGVNLFRRLAEDKH</sequence>
<evidence type="ECO:0000256" key="1">
    <source>
        <dbReference type="SAM" id="SignalP"/>
    </source>
</evidence>
<keyword evidence="1" id="KW-0732">Signal</keyword>
<dbReference type="OrthoDB" id="8585774at2"/>
<gene>
    <name evidence="2" type="ORF">SAMN04487865_100845</name>
</gene>
<dbReference type="NCBIfam" id="NF046077">
    <property type="entry name" value="LPS_M949_RS01915"/>
    <property type="match status" value="1"/>
</dbReference>
<dbReference type="EMBL" id="FOSF01000008">
    <property type="protein sequence ID" value="SFJ93530.1"/>
    <property type="molecule type" value="Genomic_DNA"/>
</dbReference>
<protein>
    <recommendedName>
        <fullName evidence="4">Repeat domain-containing protein</fullName>
    </recommendedName>
</protein>
<keyword evidence="3" id="KW-1185">Reference proteome</keyword>
<reference evidence="2 3" key="1">
    <citation type="submission" date="2016-10" db="EMBL/GenBank/DDBJ databases">
        <authorList>
            <person name="Varghese N."/>
            <person name="Submissions S."/>
        </authorList>
    </citation>
    <scope>NUCLEOTIDE SEQUENCE [LARGE SCALE GENOMIC DNA]</scope>
    <source>
        <strain evidence="2 3">22B</strain>
    </source>
</reference>
<accession>A0A662Z7M8</accession>
<evidence type="ECO:0000313" key="3">
    <source>
        <dbReference type="Proteomes" id="UP000243374"/>
    </source>
</evidence>
<name>A0A662Z7M8_9GAMM</name>
<dbReference type="RefSeq" id="WP_074839556.1">
    <property type="nucleotide sequence ID" value="NZ_CP047056.1"/>
</dbReference>
<dbReference type="InterPro" id="IPR058148">
    <property type="entry name" value="M949_RS01915-like_dom"/>
</dbReference>
<feature type="signal peptide" evidence="1">
    <location>
        <begin position="1"/>
        <end position="21"/>
    </location>
</feature>
<dbReference type="AlphaFoldDB" id="A0A662Z7M8"/>
<evidence type="ECO:0000313" key="2">
    <source>
        <dbReference type="EMBL" id="SFJ93530.1"/>
    </source>
</evidence>
<feature type="chain" id="PRO_5025046807" description="Repeat domain-containing protein" evidence="1">
    <location>
        <begin position="22"/>
        <end position="207"/>
    </location>
</feature>
<evidence type="ECO:0008006" key="4">
    <source>
        <dbReference type="Google" id="ProtNLM"/>
    </source>
</evidence>
<dbReference type="Proteomes" id="UP000243374">
    <property type="component" value="Unassembled WGS sequence"/>
</dbReference>
<proteinExistence type="predicted"/>
<organism evidence="2 3">
    <name type="scientific">Succinivibrio dextrinosolvens</name>
    <dbReference type="NCBI Taxonomy" id="83771"/>
    <lineage>
        <taxon>Bacteria</taxon>
        <taxon>Pseudomonadati</taxon>
        <taxon>Pseudomonadota</taxon>
        <taxon>Gammaproteobacteria</taxon>
        <taxon>Aeromonadales</taxon>
        <taxon>Succinivibrionaceae</taxon>
        <taxon>Succinivibrio</taxon>
    </lineage>
</organism>